<feature type="binding site" evidence="13">
    <location>
        <position position="393"/>
    </location>
    <ligand>
        <name>Zn(2+)</name>
        <dbReference type="ChEBI" id="CHEBI:29105"/>
        <note>catalytic</note>
    </ligand>
</feature>
<dbReference type="Gene3D" id="3.10.20.30">
    <property type="match status" value="1"/>
</dbReference>
<dbReference type="CDD" id="cd00771">
    <property type="entry name" value="ThrRS_core"/>
    <property type="match status" value="1"/>
</dbReference>
<dbReference type="PROSITE" id="PS50862">
    <property type="entry name" value="AA_TRNA_LIGASE_II"/>
    <property type="match status" value="1"/>
</dbReference>
<evidence type="ECO:0000256" key="4">
    <source>
        <dbReference type="ARBA" id="ARBA00022598"/>
    </source>
</evidence>
<dbReference type="Pfam" id="PF03129">
    <property type="entry name" value="HGTP_anticodon"/>
    <property type="match status" value="1"/>
</dbReference>
<keyword evidence="10 13" id="KW-0648">Protein biosynthesis</keyword>
<dbReference type="EMBL" id="CP012332">
    <property type="protein sequence ID" value="AKU90529.1"/>
    <property type="molecule type" value="Genomic_DNA"/>
</dbReference>
<keyword evidence="9 13" id="KW-0694">RNA-binding</keyword>
<dbReference type="SMART" id="SM00863">
    <property type="entry name" value="tRNA_SAD"/>
    <property type="match status" value="1"/>
</dbReference>
<evidence type="ECO:0000313" key="17">
    <source>
        <dbReference type="Proteomes" id="UP000055590"/>
    </source>
</evidence>
<dbReference type="STRING" id="1391653.AKJ08_0916"/>
<keyword evidence="17" id="KW-1185">Reference proteome</keyword>
<dbReference type="PROSITE" id="PS51880">
    <property type="entry name" value="TGS"/>
    <property type="match status" value="1"/>
</dbReference>
<dbReference type="InterPro" id="IPR002320">
    <property type="entry name" value="Thr-tRNA-ligase_IIa"/>
</dbReference>
<dbReference type="InterPro" id="IPR036621">
    <property type="entry name" value="Anticodon-bd_dom_sf"/>
</dbReference>
<dbReference type="InterPro" id="IPR004154">
    <property type="entry name" value="Anticodon-bd"/>
</dbReference>
<keyword evidence="8 13" id="KW-0067">ATP-binding</keyword>
<dbReference type="Gene3D" id="3.30.980.10">
    <property type="entry name" value="Threonyl-trna Synthetase, Chain A, domain 2"/>
    <property type="match status" value="1"/>
</dbReference>
<evidence type="ECO:0000256" key="8">
    <source>
        <dbReference type="ARBA" id="ARBA00022840"/>
    </source>
</evidence>
<dbReference type="InterPro" id="IPR012676">
    <property type="entry name" value="TGS-like"/>
</dbReference>
<keyword evidence="7 13" id="KW-0862">Zinc</keyword>
<comment type="cofactor">
    <cofactor evidence="13">
        <name>Zn(2+)</name>
        <dbReference type="ChEBI" id="CHEBI:29105"/>
    </cofactor>
    <text evidence="13">Binds 1 zinc ion per subunit.</text>
</comment>
<dbReference type="PANTHER" id="PTHR11451">
    <property type="entry name" value="THREONINE-TRNA LIGASE"/>
    <property type="match status" value="1"/>
</dbReference>
<keyword evidence="3 13" id="KW-0820">tRNA-binding</keyword>
<comment type="subcellular location">
    <subcellularLocation>
        <location evidence="13">Cytoplasm</location>
    </subcellularLocation>
</comment>
<dbReference type="InterPro" id="IPR033728">
    <property type="entry name" value="ThrRS_core"/>
</dbReference>
<dbReference type="InterPro" id="IPR012675">
    <property type="entry name" value="Beta-grasp_dom_sf"/>
</dbReference>
<evidence type="ECO:0000256" key="7">
    <source>
        <dbReference type="ARBA" id="ARBA00022833"/>
    </source>
</evidence>
<evidence type="ECO:0000259" key="14">
    <source>
        <dbReference type="PROSITE" id="PS50862"/>
    </source>
</evidence>
<feature type="domain" description="Aminoacyl-transfer RNA synthetases class-II family profile" evidence="14">
    <location>
        <begin position="275"/>
        <end position="541"/>
    </location>
</feature>
<dbReference type="Pfam" id="PF02824">
    <property type="entry name" value="TGS"/>
    <property type="match status" value="1"/>
</dbReference>
<evidence type="ECO:0000256" key="10">
    <source>
        <dbReference type="ARBA" id="ARBA00022917"/>
    </source>
</evidence>
<dbReference type="SUPFAM" id="SSF55186">
    <property type="entry name" value="ThrRS/AlaRS common domain"/>
    <property type="match status" value="1"/>
</dbReference>
<evidence type="ECO:0000256" key="1">
    <source>
        <dbReference type="ARBA" id="ARBA00008226"/>
    </source>
</evidence>
<dbReference type="GO" id="GO:0005737">
    <property type="term" value="C:cytoplasm"/>
    <property type="evidence" value="ECO:0007669"/>
    <property type="project" value="UniProtKB-SubCell"/>
</dbReference>
<dbReference type="GO" id="GO:0004829">
    <property type="term" value="F:threonine-tRNA ligase activity"/>
    <property type="evidence" value="ECO:0007669"/>
    <property type="project" value="UniProtKB-UniRule"/>
</dbReference>
<dbReference type="Pfam" id="PF07973">
    <property type="entry name" value="tRNA_SAD"/>
    <property type="match status" value="1"/>
</dbReference>
<evidence type="ECO:0000256" key="12">
    <source>
        <dbReference type="ARBA" id="ARBA00049515"/>
    </source>
</evidence>
<dbReference type="PRINTS" id="PR01047">
    <property type="entry name" value="TRNASYNTHTHR"/>
</dbReference>
<keyword evidence="2 13" id="KW-0963">Cytoplasm</keyword>
<evidence type="ECO:0000313" key="16">
    <source>
        <dbReference type="EMBL" id="AKU90529.1"/>
    </source>
</evidence>
<dbReference type="InterPro" id="IPR047246">
    <property type="entry name" value="ThrRS_anticodon"/>
</dbReference>
<protein>
    <recommendedName>
        <fullName evidence="13">Threonine--tRNA ligase</fullName>
        <ecNumber evidence="13">6.1.1.3</ecNumber>
    </recommendedName>
    <alternativeName>
        <fullName evidence="13">Threonyl-tRNA synthetase</fullName>
        <shortName evidence="13">ThrRS</shortName>
    </alternativeName>
</protein>
<feature type="binding site" evidence="13">
    <location>
        <position position="342"/>
    </location>
    <ligand>
        <name>Zn(2+)</name>
        <dbReference type="ChEBI" id="CHEBI:29105"/>
        <note>catalytic</note>
    </ligand>
</feature>
<evidence type="ECO:0000259" key="15">
    <source>
        <dbReference type="PROSITE" id="PS51880"/>
    </source>
</evidence>
<dbReference type="InterPro" id="IPR045864">
    <property type="entry name" value="aa-tRNA-synth_II/BPL/LPL"/>
</dbReference>
<dbReference type="CDD" id="cd00860">
    <property type="entry name" value="ThrRS_anticodon"/>
    <property type="match status" value="1"/>
</dbReference>
<evidence type="ECO:0000256" key="9">
    <source>
        <dbReference type="ARBA" id="ARBA00022884"/>
    </source>
</evidence>
<dbReference type="GO" id="GO:0000049">
    <property type="term" value="F:tRNA binding"/>
    <property type="evidence" value="ECO:0007669"/>
    <property type="project" value="UniProtKB-KW"/>
</dbReference>
<dbReference type="PATRIC" id="fig|1391653.3.peg.939"/>
<dbReference type="HAMAP" id="MF_00184">
    <property type="entry name" value="Thr_tRNA_synth"/>
    <property type="match status" value="1"/>
</dbReference>
<dbReference type="GO" id="GO:0046872">
    <property type="term" value="F:metal ion binding"/>
    <property type="evidence" value="ECO:0007669"/>
    <property type="project" value="UniProtKB-KW"/>
</dbReference>
<comment type="catalytic activity">
    <reaction evidence="12 13">
        <text>tRNA(Thr) + L-threonine + ATP = L-threonyl-tRNA(Thr) + AMP + diphosphate + H(+)</text>
        <dbReference type="Rhea" id="RHEA:24624"/>
        <dbReference type="Rhea" id="RHEA-COMP:9670"/>
        <dbReference type="Rhea" id="RHEA-COMP:9704"/>
        <dbReference type="ChEBI" id="CHEBI:15378"/>
        <dbReference type="ChEBI" id="CHEBI:30616"/>
        <dbReference type="ChEBI" id="CHEBI:33019"/>
        <dbReference type="ChEBI" id="CHEBI:57926"/>
        <dbReference type="ChEBI" id="CHEBI:78442"/>
        <dbReference type="ChEBI" id="CHEBI:78534"/>
        <dbReference type="ChEBI" id="CHEBI:456215"/>
        <dbReference type="EC" id="6.1.1.3"/>
    </reaction>
</comment>
<dbReference type="GO" id="GO:0005524">
    <property type="term" value="F:ATP binding"/>
    <property type="evidence" value="ECO:0007669"/>
    <property type="project" value="UniProtKB-UniRule"/>
</dbReference>
<dbReference type="PANTHER" id="PTHR11451:SF44">
    <property type="entry name" value="THREONINE--TRNA LIGASE, CHLOROPLASTIC_MITOCHONDRIAL 2"/>
    <property type="match status" value="1"/>
</dbReference>
<evidence type="ECO:0000256" key="2">
    <source>
        <dbReference type="ARBA" id="ARBA00022490"/>
    </source>
</evidence>
<organism evidence="16 17">
    <name type="scientific">Vulgatibacter incomptus</name>
    <dbReference type="NCBI Taxonomy" id="1391653"/>
    <lineage>
        <taxon>Bacteria</taxon>
        <taxon>Pseudomonadati</taxon>
        <taxon>Myxococcota</taxon>
        <taxon>Myxococcia</taxon>
        <taxon>Myxococcales</taxon>
        <taxon>Cystobacterineae</taxon>
        <taxon>Vulgatibacteraceae</taxon>
        <taxon>Vulgatibacter</taxon>
    </lineage>
</organism>
<evidence type="ECO:0000256" key="11">
    <source>
        <dbReference type="ARBA" id="ARBA00023146"/>
    </source>
</evidence>
<reference evidence="16 17" key="1">
    <citation type="submission" date="2015-08" db="EMBL/GenBank/DDBJ databases">
        <authorList>
            <person name="Babu N.S."/>
            <person name="Beckwith C.J."/>
            <person name="Beseler K.G."/>
            <person name="Brison A."/>
            <person name="Carone J.V."/>
            <person name="Caskin T.P."/>
            <person name="Diamond M."/>
            <person name="Durham M.E."/>
            <person name="Foxe J.M."/>
            <person name="Go M."/>
            <person name="Henderson B.A."/>
            <person name="Jones I.B."/>
            <person name="McGettigan J.A."/>
            <person name="Micheletti S.J."/>
            <person name="Nasrallah M.E."/>
            <person name="Ortiz D."/>
            <person name="Piller C.R."/>
            <person name="Privatt S.R."/>
            <person name="Schneider S.L."/>
            <person name="Sharp S."/>
            <person name="Smith T.C."/>
            <person name="Stanton J.D."/>
            <person name="Ullery H.E."/>
            <person name="Wilson R.J."/>
            <person name="Serrano M.G."/>
            <person name="Buck G."/>
            <person name="Lee V."/>
            <person name="Wang Y."/>
            <person name="Carvalho R."/>
            <person name="Voegtly L."/>
            <person name="Shi R."/>
            <person name="Duckworth R."/>
            <person name="Johnson A."/>
            <person name="Loviza R."/>
            <person name="Walstead R."/>
            <person name="Shah Z."/>
            <person name="Kiflezghi M."/>
            <person name="Wade K."/>
            <person name="Ball S.L."/>
            <person name="Bradley K.W."/>
            <person name="Asai D.J."/>
            <person name="Bowman C.A."/>
            <person name="Russell D.A."/>
            <person name="Pope W.H."/>
            <person name="Jacobs-Sera D."/>
            <person name="Hendrix R.W."/>
            <person name="Hatfull G.F."/>
        </authorList>
    </citation>
    <scope>NUCLEOTIDE SEQUENCE [LARGE SCALE GENOMIC DNA]</scope>
    <source>
        <strain evidence="16 17">DSM 27710</strain>
    </source>
</reference>
<dbReference type="OrthoDB" id="9802304at2"/>
<dbReference type="GO" id="GO:0006435">
    <property type="term" value="P:threonyl-tRNA aminoacylation"/>
    <property type="evidence" value="ECO:0007669"/>
    <property type="project" value="UniProtKB-UniRule"/>
</dbReference>
<dbReference type="InterPro" id="IPR018163">
    <property type="entry name" value="Thr/Ala-tRNA-synth_IIc_edit"/>
</dbReference>
<dbReference type="CDD" id="cd01667">
    <property type="entry name" value="TGS_ThrRS"/>
    <property type="match status" value="1"/>
</dbReference>
<evidence type="ECO:0000256" key="3">
    <source>
        <dbReference type="ARBA" id="ARBA00022555"/>
    </source>
</evidence>
<dbReference type="Gene3D" id="3.30.54.20">
    <property type="match status" value="1"/>
</dbReference>
<gene>
    <name evidence="13" type="primary">thrS</name>
    <name evidence="16" type="ORF">AKJ08_0916</name>
</gene>
<dbReference type="SUPFAM" id="SSF81271">
    <property type="entry name" value="TGS-like"/>
    <property type="match status" value="1"/>
</dbReference>
<proteinExistence type="inferred from homology"/>
<dbReference type="InterPro" id="IPR004095">
    <property type="entry name" value="TGS"/>
</dbReference>
<dbReference type="KEGG" id="vin:AKJ08_0916"/>
<keyword evidence="6 13" id="KW-0547">Nucleotide-binding</keyword>
<dbReference type="Gene3D" id="3.30.930.10">
    <property type="entry name" value="Bira Bifunctional Protein, Domain 2"/>
    <property type="match status" value="1"/>
</dbReference>
<feature type="domain" description="TGS" evidence="15">
    <location>
        <begin position="1"/>
        <end position="65"/>
    </location>
</feature>
<dbReference type="Pfam" id="PF00587">
    <property type="entry name" value="tRNA-synt_2b"/>
    <property type="match status" value="1"/>
</dbReference>
<evidence type="ECO:0000256" key="5">
    <source>
        <dbReference type="ARBA" id="ARBA00022723"/>
    </source>
</evidence>
<comment type="subunit">
    <text evidence="13">Homodimer.</text>
</comment>
<feature type="binding site" evidence="13">
    <location>
        <position position="518"/>
    </location>
    <ligand>
        <name>Zn(2+)</name>
        <dbReference type="ChEBI" id="CHEBI:29105"/>
        <note>catalytic</note>
    </ligand>
</feature>
<keyword evidence="5 13" id="KW-0479">Metal-binding</keyword>
<dbReference type="InterPro" id="IPR012947">
    <property type="entry name" value="tRNA_SAD"/>
</dbReference>
<dbReference type="RefSeq" id="WP_050724970.1">
    <property type="nucleotide sequence ID" value="NZ_CP012332.1"/>
</dbReference>
<keyword evidence="11 13" id="KW-0030">Aminoacyl-tRNA synthetase</keyword>
<dbReference type="FunFam" id="3.30.980.10:FF:000005">
    <property type="entry name" value="Threonyl-tRNA synthetase, mitochondrial"/>
    <property type="match status" value="1"/>
</dbReference>
<accession>A0A0K1PBN0</accession>
<comment type="similarity">
    <text evidence="1 13">Belongs to the class-II aminoacyl-tRNA synthetase family.</text>
</comment>
<sequence length="660" mass="74470">MVGSVQVTLPDGSVKTAARGTTVADFVREAIGPGLAKAALAAKLDGRPVDLTRKIEDDARLEVITAKSDEGLEVIRHSSAHIVASAVQRIHPDAEVTIGPVIEDGFYYDFFFPRGFTPEDLEKFEAEIAKIVAEDSPFERTDVPIDDAIALFLEMGEKFKVEIIEDLKAKGETTVGLYRHAGWTDLCRGPHLPSTGKAPAIKLMSVAGAYWRGDSTKPQLQRIYGTSWRNKKELDEYLVRLEEAKKRDHRKLGRELDLFAFHPFAPGAAFWTDKGTTIFRLLGEAMRTLVIRNGYQEIKTPLLYNKGLWETSGHWGKYKENMFLVLDSETGEHDMSLKPMNCPSHHLFFGMKRHSYRELPLRFHTQDVLHRNEPSGSLGGLTRVRQFQQDDAHIYLAESQITDEVVRLVNLLDRCYDAFGLTYEAMLSTRPAERLGDDATWDRAEAGLRNALEVMGLPYRVNEGDGAFYGPKIDFVVSDSIGRKWQLGTIQLDYLAPERFDLTFVGEDNQPHRPVVIHRAIFGSFERFIAICIEHFAGAFPAWLAPVQARIVTVSDRQLPWARQVWERMREAGLRVELDERSEKLGAKIRDAQLEKIPYALVVGDQEVEKQGISPRRLGGENLEFHPVDAFIQRLKEEGRIPFLLDENRKAESGSNAKAG</sequence>
<dbReference type="Proteomes" id="UP000055590">
    <property type="component" value="Chromosome"/>
</dbReference>
<dbReference type="FunFam" id="3.30.930.10:FF:000002">
    <property type="entry name" value="Threonine--tRNA ligase"/>
    <property type="match status" value="1"/>
</dbReference>
<dbReference type="InterPro" id="IPR006195">
    <property type="entry name" value="aa-tRNA-synth_II"/>
</dbReference>
<dbReference type="Gene3D" id="3.40.50.800">
    <property type="entry name" value="Anticodon-binding domain"/>
    <property type="match status" value="1"/>
</dbReference>
<dbReference type="SUPFAM" id="SSF55681">
    <property type="entry name" value="Class II aaRS and biotin synthetases"/>
    <property type="match status" value="1"/>
</dbReference>
<dbReference type="SUPFAM" id="SSF52954">
    <property type="entry name" value="Class II aaRS ABD-related"/>
    <property type="match status" value="1"/>
</dbReference>
<dbReference type="InterPro" id="IPR002314">
    <property type="entry name" value="aa-tRNA-synt_IIb"/>
</dbReference>
<keyword evidence="4 13" id="KW-0436">Ligase</keyword>
<dbReference type="AlphaFoldDB" id="A0A0K1PBN0"/>
<dbReference type="FunFam" id="3.40.50.800:FF:000001">
    <property type="entry name" value="Threonine--tRNA ligase"/>
    <property type="match status" value="1"/>
</dbReference>
<name>A0A0K1PBN0_9BACT</name>
<dbReference type="EC" id="6.1.1.3" evidence="13"/>
<comment type="caution">
    <text evidence="13">Lacks conserved residue(s) required for the propagation of feature annotation.</text>
</comment>
<evidence type="ECO:0000256" key="13">
    <source>
        <dbReference type="HAMAP-Rule" id="MF_00184"/>
    </source>
</evidence>
<dbReference type="NCBIfam" id="TIGR00418">
    <property type="entry name" value="thrS"/>
    <property type="match status" value="1"/>
</dbReference>
<evidence type="ECO:0000256" key="6">
    <source>
        <dbReference type="ARBA" id="ARBA00022741"/>
    </source>
</evidence>